<evidence type="ECO:0000313" key="9">
    <source>
        <dbReference type="Proteomes" id="UP001597389"/>
    </source>
</evidence>
<comment type="subcellular location">
    <subcellularLocation>
        <location evidence="1">Cell membrane</location>
        <topology evidence="1">Multi-pass membrane protein</topology>
    </subcellularLocation>
</comment>
<feature type="transmembrane region" description="Helical" evidence="6">
    <location>
        <begin position="106"/>
        <end position="127"/>
    </location>
</feature>
<evidence type="ECO:0000256" key="5">
    <source>
        <dbReference type="ARBA" id="ARBA00023136"/>
    </source>
</evidence>
<feature type="signal peptide" evidence="7">
    <location>
        <begin position="1"/>
        <end position="28"/>
    </location>
</feature>
<evidence type="ECO:0000256" key="1">
    <source>
        <dbReference type="ARBA" id="ARBA00004651"/>
    </source>
</evidence>
<evidence type="ECO:0000256" key="4">
    <source>
        <dbReference type="ARBA" id="ARBA00022989"/>
    </source>
</evidence>
<keyword evidence="9" id="KW-1185">Reference proteome</keyword>
<evidence type="ECO:0000313" key="8">
    <source>
        <dbReference type="EMBL" id="MFD2159143.1"/>
    </source>
</evidence>
<evidence type="ECO:0000256" key="7">
    <source>
        <dbReference type="SAM" id="SignalP"/>
    </source>
</evidence>
<dbReference type="InterPro" id="IPR003841">
    <property type="entry name" value="Na/Pi_transpt"/>
</dbReference>
<protein>
    <submittedName>
        <fullName evidence="8">Na/Pi cotransporter family protein</fullName>
    </submittedName>
</protein>
<dbReference type="Gene3D" id="1.20.58.220">
    <property type="entry name" value="Phosphate transport system protein phou homolog 2, domain 2"/>
    <property type="match status" value="1"/>
</dbReference>
<keyword evidence="2" id="KW-1003">Cell membrane</keyword>
<feature type="transmembrane region" description="Helical" evidence="6">
    <location>
        <begin position="214"/>
        <end position="237"/>
    </location>
</feature>
<reference evidence="9" key="1">
    <citation type="journal article" date="2019" name="Int. J. Syst. Evol. Microbiol.">
        <title>The Global Catalogue of Microorganisms (GCM) 10K type strain sequencing project: providing services to taxonomists for standard genome sequencing and annotation.</title>
        <authorList>
            <consortium name="The Broad Institute Genomics Platform"/>
            <consortium name="The Broad Institute Genome Sequencing Center for Infectious Disease"/>
            <person name="Wu L."/>
            <person name="Ma J."/>
        </authorList>
    </citation>
    <scope>NUCLEOTIDE SEQUENCE [LARGE SCALE GENOMIC DNA]</scope>
    <source>
        <strain evidence="9">CCUG 57942</strain>
    </source>
</reference>
<proteinExistence type="predicted"/>
<gene>
    <name evidence="8" type="ORF">ACFSW8_09565</name>
</gene>
<feature type="transmembrane region" description="Helical" evidence="6">
    <location>
        <begin position="275"/>
        <end position="295"/>
    </location>
</feature>
<dbReference type="NCBIfam" id="TIGR00704">
    <property type="entry name" value="NaPi_cotrn_rel"/>
    <property type="match status" value="1"/>
</dbReference>
<accession>A0ABW4ZB54</accession>
<dbReference type="Proteomes" id="UP001597389">
    <property type="component" value="Unassembled WGS sequence"/>
</dbReference>
<dbReference type="InterPro" id="IPR004633">
    <property type="entry name" value="NaPi_cotrn-rel/YqeW-like"/>
</dbReference>
<keyword evidence="5 6" id="KW-0472">Membrane</keyword>
<keyword evidence="7" id="KW-0732">Signal</keyword>
<feature type="transmembrane region" description="Helical" evidence="6">
    <location>
        <begin position="82"/>
        <end position="100"/>
    </location>
</feature>
<feature type="chain" id="PRO_5045615656" evidence="7">
    <location>
        <begin position="29"/>
        <end position="592"/>
    </location>
</feature>
<feature type="transmembrane region" description="Helical" evidence="6">
    <location>
        <begin position="38"/>
        <end position="61"/>
    </location>
</feature>
<sequence>MRLFPNKIWLRVSLLVALLTLSCQSLLAAGTPSEEMDIDWGIVIMQLFGGLSIFLLGMEIMTDAVRTVAGDGMKRFLQKMTGNRFMGAFSGAIITAILNSSSVTTVLVVGFISAGLMSLTQAISIIMGANIGSTIAAQIIAFNITQYALLPVALGFLLRVGAKRKKAREYGDTIMGLGLVFFGMGLMGAAMAPLREYPAFLELMQRMDNPMLGILVGAGFTALIQSSAATTGIAIAMASGGLITLEAGVALALGSNIGTCITAILAAIGKNRSAVRAAIAHVLINVFGVLIWVWFIPEFCEIVRDISPSSDELTGTAKMKAEVPRQIANAHTFFNVANTVLFIWFTGPLARLCTWIVPERPSTDEPVMTAQYLDKELLATPALALQRAQLEIGRIEGFIDEMFSRFQKAGWDAKIEQFREIAHRQDDISTLIQSILEYLSMLNRDGMNKHDSNQLLLILTACNYLQSISSTLATDLVEALIEARSQHVVPSPKMKELMSDTYKSVWRASVLCAKGISHDDPDLARQVLDRSLEIKEHIHMSLEHQASMLTASQPNRLAIYKVEMEFINTMKRIYNHAKRISKQQLILAKADS</sequence>
<dbReference type="RefSeq" id="WP_377091095.1">
    <property type="nucleotide sequence ID" value="NZ_JBHSJL010000014.1"/>
</dbReference>
<comment type="caution">
    <text evidence="8">The sequence shown here is derived from an EMBL/GenBank/DDBJ whole genome shotgun (WGS) entry which is preliminary data.</text>
</comment>
<name>A0ABW4ZB54_9BACT</name>
<dbReference type="SUPFAM" id="SSF109755">
    <property type="entry name" value="PhoU-like"/>
    <property type="match status" value="1"/>
</dbReference>
<keyword evidence="4 6" id="KW-1133">Transmembrane helix</keyword>
<dbReference type="Pfam" id="PF02690">
    <property type="entry name" value="Na_Pi_cotrans"/>
    <property type="match status" value="2"/>
</dbReference>
<dbReference type="PROSITE" id="PS51257">
    <property type="entry name" value="PROKAR_LIPOPROTEIN"/>
    <property type="match status" value="1"/>
</dbReference>
<dbReference type="PANTHER" id="PTHR10010">
    <property type="entry name" value="SOLUTE CARRIER FAMILY 34 SODIUM PHOSPHATE , MEMBER 2-RELATED"/>
    <property type="match status" value="1"/>
</dbReference>
<organism evidence="8 9">
    <name type="scientific">Rubritalea tangerina</name>
    <dbReference type="NCBI Taxonomy" id="430798"/>
    <lineage>
        <taxon>Bacteria</taxon>
        <taxon>Pseudomonadati</taxon>
        <taxon>Verrucomicrobiota</taxon>
        <taxon>Verrucomicrobiia</taxon>
        <taxon>Verrucomicrobiales</taxon>
        <taxon>Rubritaleaceae</taxon>
        <taxon>Rubritalea</taxon>
    </lineage>
</organism>
<feature type="transmembrane region" description="Helical" evidence="6">
    <location>
        <begin position="139"/>
        <end position="162"/>
    </location>
</feature>
<evidence type="ECO:0000256" key="2">
    <source>
        <dbReference type="ARBA" id="ARBA00022475"/>
    </source>
</evidence>
<dbReference type="EMBL" id="JBHUJB010000037">
    <property type="protein sequence ID" value="MFD2159143.1"/>
    <property type="molecule type" value="Genomic_DNA"/>
</dbReference>
<feature type="transmembrane region" description="Helical" evidence="6">
    <location>
        <begin position="249"/>
        <end position="268"/>
    </location>
</feature>
<feature type="transmembrane region" description="Helical" evidence="6">
    <location>
        <begin position="174"/>
        <end position="194"/>
    </location>
</feature>
<dbReference type="InterPro" id="IPR038078">
    <property type="entry name" value="PhoU-like_sf"/>
</dbReference>
<keyword evidence="3 6" id="KW-0812">Transmembrane</keyword>
<dbReference type="PANTHER" id="PTHR10010:SF46">
    <property type="entry name" value="SODIUM-DEPENDENT PHOSPHATE TRANSPORT PROTEIN 2B"/>
    <property type="match status" value="1"/>
</dbReference>
<evidence type="ECO:0000256" key="6">
    <source>
        <dbReference type="SAM" id="Phobius"/>
    </source>
</evidence>
<dbReference type="NCBIfam" id="NF037997">
    <property type="entry name" value="Na_Pi_symport"/>
    <property type="match status" value="1"/>
</dbReference>
<evidence type="ECO:0000256" key="3">
    <source>
        <dbReference type="ARBA" id="ARBA00022692"/>
    </source>
</evidence>